<dbReference type="STRING" id="1802202.A2730_03215"/>
<dbReference type="AlphaFoldDB" id="A0A1G2HNV5"/>
<feature type="transmembrane region" description="Helical" evidence="1">
    <location>
        <begin position="103"/>
        <end position="122"/>
    </location>
</feature>
<dbReference type="InterPro" id="IPR010380">
    <property type="entry name" value="DUF975"/>
</dbReference>
<evidence type="ECO:0008006" key="4">
    <source>
        <dbReference type="Google" id="ProtNLM"/>
    </source>
</evidence>
<keyword evidence="1" id="KW-1133">Transmembrane helix</keyword>
<dbReference type="PANTHER" id="PTHR40076">
    <property type="entry name" value="MEMBRANE PROTEIN-RELATED"/>
    <property type="match status" value="1"/>
</dbReference>
<name>A0A1G2HNV5_9BACT</name>
<feature type="transmembrane region" description="Helical" evidence="1">
    <location>
        <begin position="128"/>
        <end position="152"/>
    </location>
</feature>
<keyword evidence="1" id="KW-0812">Transmembrane</keyword>
<dbReference type="Proteomes" id="UP000176855">
    <property type="component" value="Unassembled WGS sequence"/>
</dbReference>
<feature type="transmembrane region" description="Helical" evidence="1">
    <location>
        <begin position="199"/>
        <end position="221"/>
    </location>
</feature>
<feature type="transmembrane region" description="Helical" evidence="1">
    <location>
        <begin position="173"/>
        <end position="193"/>
    </location>
</feature>
<evidence type="ECO:0000256" key="1">
    <source>
        <dbReference type="SAM" id="Phobius"/>
    </source>
</evidence>
<evidence type="ECO:0000313" key="3">
    <source>
        <dbReference type="Proteomes" id="UP000176855"/>
    </source>
</evidence>
<accession>A0A1G2HNV5</accession>
<dbReference type="EMBL" id="MHOO01000008">
    <property type="protein sequence ID" value="OGZ64115.1"/>
    <property type="molecule type" value="Genomic_DNA"/>
</dbReference>
<organism evidence="2 3">
    <name type="scientific">Candidatus Staskawiczbacteria bacterium RIFCSPHIGHO2_01_FULL_39_25</name>
    <dbReference type="NCBI Taxonomy" id="1802202"/>
    <lineage>
        <taxon>Bacteria</taxon>
        <taxon>Candidatus Staskawicziibacteriota</taxon>
    </lineage>
</organism>
<protein>
    <recommendedName>
        <fullName evidence="4">Glycerophosphoryl diester phosphodiesterase membrane domain-containing protein</fullName>
    </recommendedName>
</protein>
<gene>
    <name evidence="2" type="ORF">A2730_03215</name>
</gene>
<dbReference type="PANTHER" id="PTHR40076:SF1">
    <property type="entry name" value="MEMBRANE PROTEIN"/>
    <property type="match status" value="1"/>
</dbReference>
<feature type="transmembrane region" description="Helical" evidence="1">
    <location>
        <begin position="60"/>
        <end position="83"/>
    </location>
</feature>
<feature type="transmembrane region" description="Helical" evidence="1">
    <location>
        <begin position="25"/>
        <end position="48"/>
    </location>
</feature>
<proteinExistence type="predicted"/>
<evidence type="ECO:0000313" key="2">
    <source>
        <dbReference type="EMBL" id="OGZ64115.1"/>
    </source>
</evidence>
<keyword evidence="1" id="KW-0472">Membrane</keyword>
<sequence length="229" mass="26317">MENKALLLPVGDLFKKSFQIYKEKYRAFIGISSINLPLFLLFPLFSFLDYHFREPIVSNLALLIIAIIVMIIAGLTGAIIKLWSFASTIFFIRERNANDNIRYFLALGWSKLNAYLWVYLLMSVISVIGFILFIIPGIIFSVWYSLSLYIFANENVRGMEALKRSKELVAGNWWAVFNRFLALGIILLIIAVVTGWAPLIGSLVNLFFIMPFSLIYGYLLYEDLKRVKT</sequence>
<reference evidence="2 3" key="1">
    <citation type="journal article" date="2016" name="Nat. Commun.">
        <title>Thousands of microbial genomes shed light on interconnected biogeochemical processes in an aquifer system.</title>
        <authorList>
            <person name="Anantharaman K."/>
            <person name="Brown C.T."/>
            <person name="Hug L.A."/>
            <person name="Sharon I."/>
            <person name="Castelle C.J."/>
            <person name="Probst A.J."/>
            <person name="Thomas B.C."/>
            <person name="Singh A."/>
            <person name="Wilkins M.J."/>
            <person name="Karaoz U."/>
            <person name="Brodie E.L."/>
            <person name="Williams K.H."/>
            <person name="Hubbard S.S."/>
            <person name="Banfield J.F."/>
        </authorList>
    </citation>
    <scope>NUCLEOTIDE SEQUENCE [LARGE SCALE GENOMIC DNA]</scope>
</reference>
<comment type="caution">
    <text evidence="2">The sequence shown here is derived from an EMBL/GenBank/DDBJ whole genome shotgun (WGS) entry which is preliminary data.</text>
</comment>